<keyword evidence="1" id="KW-0472">Membrane</keyword>
<keyword evidence="1" id="KW-0812">Transmembrane</keyword>
<sequence length="92" mass="10455">MYGQNPIEDDFGLNFILGFEVLFSMAFVGQAIGMLLLELGVPYARWIDASIEIIVVFVAFVVLYRLLCRIASRRRRNLVICVESEAAECCEF</sequence>
<feature type="transmembrane region" description="Helical" evidence="1">
    <location>
        <begin position="49"/>
        <end position="67"/>
    </location>
</feature>
<accession>A0ABD5PIM4</accession>
<comment type="caution">
    <text evidence="2">The sequence shown here is derived from an EMBL/GenBank/DDBJ whole genome shotgun (WGS) entry which is preliminary data.</text>
</comment>
<feature type="transmembrane region" description="Helical" evidence="1">
    <location>
        <begin position="12"/>
        <end position="37"/>
    </location>
</feature>
<evidence type="ECO:0000313" key="2">
    <source>
        <dbReference type="EMBL" id="MFC4540325.1"/>
    </source>
</evidence>
<evidence type="ECO:0000313" key="3">
    <source>
        <dbReference type="Proteomes" id="UP001595898"/>
    </source>
</evidence>
<dbReference type="Proteomes" id="UP001595898">
    <property type="component" value="Unassembled WGS sequence"/>
</dbReference>
<dbReference type="AlphaFoldDB" id="A0ABD5PIM4"/>
<gene>
    <name evidence="2" type="ORF">ACFO5R_00020</name>
</gene>
<reference evidence="2 3" key="1">
    <citation type="journal article" date="2019" name="Int. J. Syst. Evol. Microbiol.">
        <title>The Global Catalogue of Microorganisms (GCM) 10K type strain sequencing project: providing services to taxonomists for standard genome sequencing and annotation.</title>
        <authorList>
            <consortium name="The Broad Institute Genomics Platform"/>
            <consortium name="The Broad Institute Genome Sequencing Center for Infectious Disease"/>
            <person name="Wu L."/>
            <person name="Ma J."/>
        </authorList>
    </citation>
    <scope>NUCLEOTIDE SEQUENCE [LARGE SCALE GENOMIC DNA]</scope>
    <source>
        <strain evidence="2 3">WLHS5</strain>
    </source>
</reference>
<protein>
    <submittedName>
        <fullName evidence="2">Uncharacterized protein</fullName>
    </submittedName>
</protein>
<organism evidence="2 3">
    <name type="scientific">Halosolutus amylolyticus</name>
    <dbReference type="NCBI Taxonomy" id="2932267"/>
    <lineage>
        <taxon>Archaea</taxon>
        <taxon>Methanobacteriati</taxon>
        <taxon>Methanobacteriota</taxon>
        <taxon>Stenosarchaea group</taxon>
        <taxon>Halobacteria</taxon>
        <taxon>Halobacteriales</taxon>
        <taxon>Natrialbaceae</taxon>
        <taxon>Halosolutus</taxon>
    </lineage>
</organism>
<keyword evidence="3" id="KW-1185">Reference proteome</keyword>
<evidence type="ECO:0000256" key="1">
    <source>
        <dbReference type="SAM" id="Phobius"/>
    </source>
</evidence>
<name>A0ABD5PIM4_9EURY</name>
<proteinExistence type="predicted"/>
<keyword evidence="1" id="KW-1133">Transmembrane helix</keyword>
<dbReference type="EMBL" id="JBHSFA010000001">
    <property type="protein sequence ID" value="MFC4540325.1"/>
    <property type="molecule type" value="Genomic_DNA"/>
</dbReference>